<gene>
    <name evidence="5" type="ORF">KSP39_PZI006791</name>
</gene>
<dbReference type="Gene3D" id="3.40.1350.100">
    <property type="match status" value="2"/>
</dbReference>
<keyword evidence="6" id="KW-1185">Reference proteome</keyword>
<proteinExistence type="predicted"/>
<organism evidence="5 6">
    <name type="scientific">Platanthera zijinensis</name>
    <dbReference type="NCBI Taxonomy" id="2320716"/>
    <lineage>
        <taxon>Eukaryota</taxon>
        <taxon>Viridiplantae</taxon>
        <taxon>Streptophyta</taxon>
        <taxon>Embryophyta</taxon>
        <taxon>Tracheophyta</taxon>
        <taxon>Spermatophyta</taxon>
        <taxon>Magnoliopsida</taxon>
        <taxon>Liliopsida</taxon>
        <taxon>Asparagales</taxon>
        <taxon>Orchidaceae</taxon>
        <taxon>Orchidoideae</taxon>
        <taxon>Orchideae</taxon>
        <taxon>Orchidinae</taxon>
        <taxon>Platanthera</taxon>
    </lineage>
</organism>
<evidence type="ECO:0008006" key="7">
    <source>
        <dbReference type="Google" id="ProtNLM"/>
    </source>
</evidence>
<dbReference type="PANTHER" id="PTHR33926:SF1">
    <property type="entry name" value="PROTEIN TIC 22-LIKE, CHLOROPLASTIC"/>
    <property type="match status" value="1"/>
</dbReference>
<feature type="compositionally biased region" description="Polar residues" evidence="4">
    <location>
        <begin position="1"/>
        <end position="17"/>
    </location>
</feature>
<protein>
    <recommendedName>
        <fullName evidence="7">Protein TIC 22-like, chloroplastic</fullName>
    </recommendedName>
</protein>
<dbReference type="GO" id="GO:0009507">
    <property type="term" value="C:chloroplast"/>
    <property type="evidence" value="ECO:0007669"/>
    <property type="project" value="UniProtKB-SubCell"/>
</dbReference>
<reference evidence="5 6" key="1">
    <citation type="journal article" date="2022" name="Nat. Plants">
        <title>Genomes of leafy and leafless Platanthera orchids illuminate the evolution of mycoheterotrophy.</title>
        <authorList>
            <person name="Li M.H."/>
            <person name="Liu K.W."/>
            <person name="Li Z."/>
            <person name="Lu H.C."/>
            <person name="Ye Q.L."/>
            <person name="Zhang D."/>
            <person name="Wang J.Y."/>
            <person name="Li Y.F."/>
            <person name="Zhong Z.M."/>
            <person name="Liu X."/>
            <person name="Yu X."/>
            <person name="Liu D.K."/>
            <person name="Tu X.D."/>
            <person name="Liu B."/>
            <person name="Hao Y."/>
            <person name="Liao X.Y."/>
            <person name="Jiang Y.T."/>
            <person name="Sun W.H."/>
            <person name="Chen J."/>
            <person name="Chen Y.Q."/>
            <person name="Ai Y."/>
            <person name="Zhai J.W."/>
            <person name="Wu S.S."/>
            <person name="Zhou Z."/>
            <person name="Hsiao Y.Y."/>
            <person name="Wu W.L."/>
            <person name="Chen Y.Y."/>
            <person name="Lin Y.F."/>
            <person name="Hsu J.L."/>
            <person name="Li C.Y."/>
            <person name="Wang Z.W."/>
            <person name="Zhao X."/>
            <person name="Zhong W.Y."/>
            <person name="Ma X.K."/>
            <person name="Ma L."/>
            <person name="Huang J."/>
            <person name="Chen G.Z."/>
            <person name="Huang M.Z."/>
            <person name="Huang L."/>
            <person name="Peng D.H."/>
            <person name="Luo Y.B."/>
            <person name="Zou S.Q."/>
            <person name="Chen S.P."/>
            <person name="Lan S."/>
            <person name="Tsai W.C."/>
            <person name="Van de Peer Y."/>
            <person name="Liu Z.J."/>
        </authorList>
    </citation>
    <scope>NUCLEOTIDE SEQUENCE [LARGE SCALE GENOMIC DNA]</scope>
    <source>
        <strain evidence="5">Lor287</strain>
    </source>
</reference>
<dbReference type="GO" id="GO:0015031">
    <property type="term" value="P:protein transport"/>
    <property type="evidence" value="ECO:0007669"/>
    <property type="project" value="InterPro"/>
</dbReference>
<dbReference type="AlphaFoldDB" id="A0AAP0BRH0"/>
<evidence type="ECO:0000313" key="6">
    <source>
        <dbReference type="Proteomes" id="UP001418222"/>
    </source>
</evidence>
<feature type="region of interest" description="Disordered" evidence="4">
    <location>
        <begin position="1"/>
        <end position="29"/>
    </location>
</feature>
<evidence type="ECO:0000256" key="4">
    <source>
        <dbReference type="SAM" id="MobiDB-lite"/>
    </source>
</evidence>
<keyword evidence="3" id="KW-0934">Plastid</keyword>
<evidence type="ECO:0000313" key="5">
    <source>
        <dbReference type="EMBL" id="KAK8946900.1"/>
    </source>
</evidence>
<comment type="caution">
    <text evidence="5">The sequence shown here is derived from an EMBL/GenBank/DDBJ whole genome shotgun (WGS) entry which is preliminary data.</text>
</comment>
<dbReference type="EMBL" id="JBBWWQ010000005">
    <property type="protein sequence ID" value="KAK8946900.1"/>
    <property type="molecule type" value="Genomic_DNA"/>
</dbReference>
<name>A0AAP0BRH0_9ASPA</name>
<dbReference type="InterPro" id="IPR007378">
    <property type="entry name" value="Tic22-like"/>
</dbReference>
<comment type="subcellular location">
    <subcellularLocation>
        <location evidence="1">Plastid</location>
        <location evidence="1">Chloroplast</location>
    </subcellularLocation>
</comment>
<evidence type="ECO:0000256" key="2">
    <source>
        <dbReference type="ARBA" id="ARBA00022528"/>
    </source>
</evidence>
<keyword evidence="2" id="KW-0150">Chloroplast</keyword>
<evidence type="ECO:0000256" key="1">
    <source>
        <dbReference type="ARBA" id="ARBA00004229"/>
    </source>
</evidence>
<evidence type="ECO:0000256" key="3">
    <source>
        <dbReference type="ARBA" id="ARBA00022640"/>
    </source>
</evidence>
<dbReference type="PANTHER" id="PTHR33926">
    <property type="entry name" value="PROTEIN TIC 22, CHLOROPLASTIC"/>
    <property type="match status" value="1"/>
</dbReference>
<sequence length="300" mass="32655">MPFQWPNPQIQNPNTPSEPKPYKNPFSPKSINPLAPLLSNPTAASFKNQLEISVGSLTNQARRALQLGFSSLLSPPTYTPFLARVSPIRAGDRGRGMPEAVEERLSGVPVYALSNAAEEFVLVSGVRTKRSLGLVCFKKGDAEALLHTMKSMNRDFSNGSKVVAIALNKVFQLKVDGVAFRLIPDPDQVLNATKLKENSGKAGGIFLGVPVFQSRTLTLKSQGKCYRPAFFRKEDLEDSLLKASNAQGQLNPSFRKGNIEVFVLEEIISEIKGSSTSSWDDVVFIPPGFAAATASEEEET</sequence>
<dbReference type="Pfam" id="PF04278">
    <property type="entry name" value="Tic22"/>
    <property type="match status" value="1"/>
</dbReference>
<dbReference type="Proteomes" id="UP001418222">
    <property type="component" value="Unassembled WGS sequence"/>
</dbReference>
<accession>A0AAP0BRH0</accession>